<name>D9SU68_CLOC7</name>
<reference evidence="9 10" key="1">
    <citation type="submission" date="2010-08" db="EMBL/GenBank/DDBJ databases">
        <title>Complete sequence of Clostridium cellulovorans 743B.</title>
        <authorList>
            <consortium name="US DOE Joint Genome Institute"/>
            <person name="Lucas S."/>
            <person name="Copeland A."/>
            <person name="Lapidus A."/>
            <person name="Cheng J.-F."/>
            <person name="Bruce D."/>
            <person name="Goodwin L."/>
            <person name="Pitluck S."/>
            <person name="Chertkov O."/>
            <person name="Detter J.C."/>
            <person name="Han C."/>
            <person name="Tapia R."/>
            <person name="Land M."/>
            <person name="Hauser L."/>
            <person name="Chang Y.-J."/>
            <person name="Jeffries C."/>
            <person name="Kyrpides N."/>
            <person name="Ivanova N."/>
            <person name="Mikhailova N."/>
            <person name="Hemme C.L."/>
            <person name="Woyke T."/>
        </authorList>
    </citation>
    <scope>NUCLEOTIDE SEQUENCE [LARGE SCALE GENOMIC DNA]</scope>
    <source>
        <strain evidence="10">ATCC 35296 / DSM 3052 / OCM 3 / 743B</strain>
    </source>
</reference>
<dbReference type="GO" id="GO:0022857">
    <property type="term" value="F:transmembrane transporter activity"/>
    <property type="evidence" value="ECO:0007669"/>
    <property type="project" value="InterPro"/>
</dbReference>
<feature type="transmembrane region" description="Helical" evidence="7">
    <location>
        <begin position="12"/>
        <end position="34"/>
    </location>
</feature>
<evidence type="ECO:0000256" key="4">
    <source>
        <dbReference type="ARBA" id="ARBA00022692"/>
    </source>
</evidence>
<keyword evidence="2" id="KW-0813">Transport</keyword>
<dbReference type="InterPro" id="IPR010290">
    <property type="entry name" value="TM_effector"/>
</dbReference>
<dbReference type="Gene3D" id="1.20.1250.20">
    <property type="entry name" value="MFS general substrate transporter like domains"/>
    <property type="match status" value="1"/>
</dbReference>
<feature type="transmembrane region" description="Helical" evidence="7">
    <location>
        <begin position="165"/>
        <end position="188"/>
    </location>
</feature>
<sequence length="398" mass="44409">MKTILNRDFSLIFVGNTISVLGSVIYDTAILWWVTEYTGSAKDGSLILAAAMLATIIISLFSGIIADNANKKYILVVTDILSGLVCISVAIMIKFNILNMIFLILASAILGINNALFRPTIKSFIPEVVNGEKLVKANSLLESIGAVIRIAGPVIASYLVTIKFFGIWGCMFLNGSSFIISAIFELCVNYKVKVKRKISFKKVFPDILLGFKYAFKEKNIKLAIINAAVVNFFLVSFNIMLPIFTQNILYKDSKFYSYMLSAEAIGAIIATTYLIKKEKKDIELLTIFNSIFLIGVIYTIFTIRLHIFILIAGIALVGGLSSYFNVLFISYIQKNINLEYLGRIMAIIILSLNIVVPIAYIFYGFLGEYVLRNVFIYSGLAMVIYCLIIQIKVRTTKL</sequence>
<dbReference type="eggNOG" id="COG2814">
    <property type="taxonomic scope" value="Bacteria"/>
</dbReference>
<dbReference type="Pfam" id="PF05977">
    <property type="entry name" value="MFS_3"/>
    <property type="match status" value="1"/>
</dbReference>
<evidence type="ECO:0000256" key="2">
    <source>
        <dbReference type="ARBA" id="ARBA00022448"/>
    </source>
</evidence>
<evidence type="ECO:0000256" key="1">
    <source>
        <dbReference type="ARBA" id="ARBA00004651"/>
    </source>
</evidence>
<gene>
    <name evidence="9" type="ordered locus">Clocel_3134</name>
</gene>
<feature type="transmembrane region" description="Helical" evidence="7">
    <location>
        <begin position="369"/>
        <end position="388"/>
    </location>
</feature>
<dbReference type="AlphaFoldDB" id="D9SU68"/>
<dbReference type="PROSITE" id="PS50850">
    <property type="entry name" value="MFS"/>
    <property type="match status" value="1"/>
</dbReference>
<dbReference type="InterPro" id="IPR036259">
    <property type="entry name" value="MFS_trans_sf"/>
</dbReference>
<accession>D9SU68</accession>
<keyword evidence="6 7" id="KW-0472">Membrane</keyword>
<evidence type="ECO:0000256" key="6">
    <source>
        <dbReference type="ARBA" id="ARBA00023136"/>
    </source>
</evidence>
<feature type="domain" description="Major facilitator superfamily (MFS) profile" evidence="8">
    <location>
        <begin position="8"/>
        <end position="397"/>
    </location>
</feature>
<dbReference type="KEGG" id="ccb:Clocel_3134"/>
<keyword evidence="3" id="KW-1003">Cell membrane</keyword>
<feature type="transmembrane region" description="Helical" evidence="7">
    <location>
        <begin position="282"/>
        <end position="301"/>
    </location>
</feature>
<feature type="transmembrane region" description="Helical" evidence="7">
    <location>
        <begin position="97"/>
        <end position="117"/>
    </location>
</feature>
<dbReference type="HOGENOM" id="CLU_034180_16_2_9"/>
<dbReference type="PANTHER" id="PTHR23513">
    <property type="entry name" value="INTEGRAL MEMBRANE EFFLUX PROTEIN-RELATED"/>
    <property type="match status" value="1"/>
</dbReference>
<feature type="transmembrane region" description="Helical" evidence="7">
    <location>
        <begin position="344"/>
        <end position="363"/>
    </location>
</feature>
<dbReference type="EMBL" id="CP002160">
    <property type="protein sequence ID" value="ADL52823.1"/>
    <property type="molecule type" value="Genomic_DNA"/>
</dbReference>
<evidence type="ECO:0000256" key="7">
    <source>
        <dbReference type="SAM" id="Phobius"/>
    </source>
</evidence>
<evidence type="ECO:0000256" key="5">
    <source>
        <dbReference type="ARBA" id="ARBA00022989"/>
    </source>
</evidence>
<feature type="transmembrane region" description="Helical" evidence="7">
    <location>
        <begin position="222"/>
        <end position="243"/>
    </location>
</feature>
<feature type="transmembrane region" description="Helical" evidence="7">
    <location>
        <begin position="138"/>
        <end position="159"/>
    </location>
</feature>
<proteinExistence type="predicted"/>
<feature type="transmembrane region" description="Helical" evidence="7">
    <location>
        <begin position="73"/>
        <end position="91"/>
    </location>
</feature>
<dbReference type="PANTHER" id="PTHR23513:SF11">
    <property type="entry name" value="STAPHYLOFERRIN A TRANSPORTER"/>
    <property type="match status" value="1"/>
</dbReference>
<evidence type="ECO:0000256" key="3">
    <source>
        <dbReference type="ARBA" id="ARBA00022475"/>
    </source>
</evidence>
<dbReference type="CDD" id="cd06173">
    <property type="entry name" value="MFS_MefA_like"/>
    <property type="match status" value="1"/>
</dbReference>
<keyword evidence="4 7" id="KW-0812">Transmembrane</keyword>
<dbReference type="GO" id="GO:0005886">
    <property type="term" value="C:plasma membrane"/>
    <property type="evidence" value="ECO:0007669"/>
    <property type="project" value="UniProtKB-SubCell"/>
</dbReference>
<dbReference type="InterPro" id="IPR020846">
    <property type="entry name" value="MFS_dom"/>
</dbReference>
<feature type="transmembrane region" description="Helical" evidence="7">
    <location>
        <begin position="307"/>
        <end position="332"/>
    </location>
</feature>
<protein>
    <recommendedName>
        <fullName evidence="8">Major facilitator superfamily (MFS) profile domain-containing protein</fullName>
    </recommendedName>
</protein>
<comment type="subcellular location">
    <subcellularLocation>
        <location evidence="1">Cell membrane</location>
        <topology evidence="1">Multi-pass membrane protein</topology>
    </subcellularLocation>
</comment>
<evidence type="ECO:0000259" key="8">
    <source>
        <dbReference type="PROSITE" id="PS50850"/>
    </source>
</evidence>
<keyword evidence="5 7" id="KW-1133">Transmembrane helix</keyword>
<dbReference type="OrthoDB" id="9775268at2"/>
<dbReference type="RefSeq" id="WP_010073200.1">
    <property type="nucleotide sequence ID" value="NC_014393.1"/>
</dbReference>
<organism evidence="9 10">
    <name type="scientific">Clostridium cellulovorans (strain ATCC 35296 / DSM 3052 / OCM 3 / 743B)</name>
    <dbReference type="NCBI Taxonomy" id="573061"/>
    <lineage>
        <taxon>Bacteria</taxon>
        <taxon>Bacillati</taxon>
        <taxon>Bacillota</taxon>
        <taxon>Clostridia</taxon>
        <taxon>Eubacteriales</taxon>
        <taxon>Clostridiaceae</taxon>
        <taxon>Clostridium</taxon>
    </lineage>
</organism>
<feature type="transmembrane region" description="Helical" evidence="7">
    <location>
        <begin position="46"/>
        <end position="66"/>
    </location>
</feature>
<dbReference type="Proteomes" id="UP000002730">
    <property type="component" value="Chromosome"/>
</dbReference>
<feature type="transmembrane region" description="Helical" evidence="7">
    <location>
        <begin position="255"/>
        <end position="275"/>
    </location>
</feature>
<evidence type="ECO:0000313" key="10">
    <source>
        <dbReference type="Proteomes" id="UP000002730"/>
    </source>
</evidence>
<dbReference type="SUPFAM" id="SSF103473">
    <property type="entry name" value="MFS general substrate transporter"/>
    <property type="match status" value="1"/>
</dbReference>
<keyword evidence="10" id="KW-1185">Reference proteome</keyword>
<dbReference type="STRING" id="573061.Clocel_3134"/>
<evidence type="ECO:0000313" key="9">
    <source>
        <dbReference type="EMBL" id="ADL52823.1"/>
    </source>
</evidence>